<sequence length="461" mass="49187">MIKCLKVCRINGGAQGEDIGLLMGDLILSYDGAPVRTNLQLSNAVYSAQRRNKDSATVIVRRDGLLIALEANPRRELGIGCEEVDVADDLSVGSSALGGTRDLTPGQALSDKKKGSSPFRELFVGVIAVALGCLFLYMSTVSAEGSMQALLGGVVFLIAGSLSILAGASRLLDSRSRRGVADLDKAADQAVMAVSKFEKACGKYAEGNYDEARRLFREQVDEKPDSDLGKAAKVQLRFLGANPLPWLPVWPIALIGILFFSNAPRGVYLAPSIPDLYRLGPYWVVGILTLYWLIHSFVWPTVFDASQRFASAVGWLWFIGISTLIIGLLEAAQIIALLDLAQEDVVYIIATGAVVLLVALAAGRAPPLVGLMILIFASLAWAVDTALVLSIVAVSFVSSHVAVEPVFYGWAVVHLIALSSLLRGVGGARALYALSRESFSENASWELVGGKGTGTAGEKKY</sequence>
<evidence type="ECO:0008006" key="4">
    <source>
        <dbReference type="Google" id="ProtNLM"/>
    </source>
</evidence>
<dbReference type="InterPro" id="IPR036034">
    <property type="entry name" value="PDZ_sf"/>
</dbReference>
<reference evidence="2 3" key="1">
    <citation type="submission" date="2011-06" db="EMBL/GenBank/DDBJ databases">
        <title>The draft genome of Thiocapsa marina 5811.</title>
        <authorList>
            <consortium name="US DOE Joint Genome Institute (JGI-PGF)"/>
            <person name="Lucas S."/>
            <person name="Han J."/>
            <person name="Cheng J.-F."/>
            <person name="Goodwin L."/>
            <person name="Pitluck S."/>
            <person name="Peters L."/>
            <person name="Land M.L."/>
            <person name="Hauser L."/>
            <person name="Vogl K."/>
            <person name="Liu Z."/>
            <person name="Imhoff J."/>
            <person name="Thiel V."/>
            <person name="Frigaard N.-U."/>
            <person name="Bryant D."/>
            <person name="Woyke T.J."/>
        </authorList>
    </citation>
    <scope>NUCLEOTIDE SEQUENCE [LARGE SCALE GENOMIC DNA]</scope>
    <source>
        <strain evidence="2 3">5811</strain>
    </source>
</reference>
<evidence type="ECO:0000256" key="1">
    <source>
        <dbReference type="SAM" id="Phobius"/>
    </source>
</evidence>
<dbReference type="RefSeq" id="WP_007195390.1">
    <property type="nucleotide sequence ID" value="NZ_AFWV01000021.1"/>
</dbReference>
<keyword evidence="1" id="KW-0472">Membrane</keyword>
<keyword evidence="3" id="KW-1185">Reference proteome</keyword>
<feature type="transmembrane region" description="Helical" evidence="1">
    <location>
        <begin position="369"/>
        <end position="394"/>
    </location>
</feature>
<dbReference type="SUPFAM" id="SSF50156">
    <property type="entry name" value="PDZ domain-like"/>
    <property type="match status" value="1"/>
</dbReference>
<proteinExistence type="predicted"/>
<feature type="transmembrane region" description="Helical" evidence="1">
    <location>
        <begin position="315"/>
        <end position="338"/>
    </location>
</feature>
<keyword evidence="1" id="KW-0812">Transmembrane</keyword>
<feature type="transmembrane region" description="Helical" evidence="1">
    <location>
        <begin position="406"/>
        <end position="426"/>
    </location>
</feature>
<feature type="transmembrane region" description="Helical" evidence="1">
    <location>
        <begin position="243"/>
        <end position="261"/>
    </location>
</feature>
<organism evidence="2 3">
    <name type="scientific">Thiocapsa marina 5811</name>
    <dbReference type="NCBI Taxonomy" id="768671"/>
    <lineage>
        <taxon>Bacteria</taxon>
        <taxon>Pseudomonadati</taxon>
        <taxon>Pseudomonadota</taxon>
        <taxon>Gammaproteobacteria</taxon>
        <taxon>Chromatiales</taxon>
        <taxon>Chromatiaceae</taxon>
        <taxon>Thiocapsa</taxon>
    </lineage>
</organism>
<dbReference type="EMBL" id="AFWV01000021">
    <property type="protein sequence ID" value="EGV16142.1"/>
    <property type="molecule type" value="Genomic_DNA"/>
</dbReference>
<feature type="transmembrane region" description="Helical" evidence="1">
    <location>
        <begin position="281"/>
        <end position="303"/>
    </location>
</feature>
<keyword evidence="1" id="KW-1133">Transmembrane helix</keyword>
<accession>F9UHW6</accession>
<name>F9UHW6_9GAMM</name>
<evidence type="ECO:0000313" key="2">
    <source>
        <dbReference type="EMBL" id="EGV16142.1"/>
    </source>
</evidence>
<dbReference type="Gene3D" id="2.30.42.10">
    <property type="match status" value="1"/>
</dbReference>
<dbReference type="Proteomes" id="UP000005459">
    <property type="component" value="Unassembled WGS sequence"/>
</dbReference>
<feature type="transmembrane region" description="Helical" evidence="1">
    <location>
        <begin position="122"/>
        <end position="143"/>
    </location>
</feature>
<evidence type="ECO:0000313" key="3">
    <source>
        <dbReference type="Proteomes" id="UP000005459"/>
    </source>
</evidence>
<feature type="transmembrane region" description="Helical" evidence="1">
    <location>
        <begin position="149"/>
        <end position="168"/>
    </location>
</feature>
<protein>
    <recommendedName>
        <fullName evidence="4">PDZ domain-containing protein</fullName>
    </recommendedName>
</protein>
<dbReference type="AlphaFoldDB" id="F9UHW6"/>
<gene>
    <name evidence="2" type="ORF">ThimaDRAFT_4519</name>
</gene>
<feature type="transmembrane region" description="Helical" evidence="1">
    <location>
        <begin position="344"/>
        <end position="362"/>
    </location>
</feature>